<dbReference type="PROSITE" id="PS00028">
    <property type="entry name" value="ZINC_FINGER_C2H2_1"/>
    <property type="match status" value="2"/>
</dbReference>
<dbReference type="GO" id="GO:0005634">
    <property type="term" value="C:nucleus"/>
    <property type="evidence" value="ECO:0007669"/>
    <property type="project" value="TreeGrafter"/>
</dbReference>
<evidence type="ECO:0000313" key="9">
    <source>
        <dbReference type="EMBL" id="KAJ0982094.1"/>
    </source>
</evidence>
<dbReference type="InterPro" id="IPR036236">
    <property type="entry name" value="Znf_C2H2_sf"/>
</dbReference>
<evidence type="ECO:0000256" key="1">
    <source>
        <dbReference type="ARBA" id="ARBA00022723"/>
    </source>
</evidence>
<feature type="domain" description="C2H2-type" evidence="8">
    <location>
        <begin position="63"/>
        <end position="90"/>
    </location>
</feature>
<keyword evidence="5" id="KW-0805">Transcription regulation</keyword>
<comment type="caution">
    <text evidence="9">The sequence shown here is derived from an EMBL/GenBank/DDBJ whole genome shotgun (WGS) entry which is preliminary data.</text>
</comment>
<dbReference type="PANTHER" id="PTHR45988">
    <property type="entry name" value="C2H2 TYPE ZINC FINGER TRANSCRIPTION FACTOR FAMILY-RELATED"/>
    <property type="match status" value="1"/>
</dbReference>
<sequence>MDIHETRVSDNTTSTSTSTSLHVKCKSSYFATQEEYLAFCLVMLAKGDEARLRVPPPPLKLAYKCSVCSKEFSSYQALGGHKSSHRGLMNGTESRSVSSFSGSMSLSTGSGASGSGKAHQCTICHRNFASGQALGGHKRCHYWEGSSSSSSGVRGFDLNLPPLPEFGAVSWTMGEEEEVQSPSPFKKPRLVVS</sequence>
<dbReference type="PROSITE" id="PS50157">
    <property type="entry name" value="ZINC_FINGER_C2H2_2"/>
    <property type="match status" value="2"/>
</dbReference>
<reference evidence="9" key="2">
    <citation type="journal article" date="2022" name="Hortic Res">
        <title>The genome of Dioscorea zingiberensis sheds light on the biosynthesis, origin and evolution of the medicinally important diosgenin saponins.</title>
        <authorList>
            <person name="Li Y."/>
            <person name="Tan C."/>
            <person name="Li Z."/>
            <person name="Guo J."/>
            <person name="Li S."/>
            <person name="Chen X."/>
            <person name="Wang C."/>
            <person name="Dai X."/>
            <person name="Yang H."/>
            <person name="Song W."/>
            <person name="Hou L."/>
            <person name="Xu J."/>
            <person name="Tong Z."/>
            <person name="Xu A."/>
            <person name="Yuan X."/>
            <person name="Wang W."/>
            <person name="Yang Q."/>
            <person name="Chen L."/>
            <person name="Sun Z."/>
            <person name="Wang K."/>
            <person name="Pan B."/>
            <person name="Chen J."/>
            <person name="Bao Y."/>
            <person name="Liu F."/>
            <person name="Qi X."/>
            <person name="Gang D.R."/>
            <person name="Wen J."/>
            <person name="Li J."/>
        </authorList>
    </citation>
    <scope>NUCLEOTIDE SEQUENCE</scope>
    <source>
        <strain evidence="9">Dzin_1.0</strain>
    </source>
</reference>
<gene>
    <name evidence="9" type="ORF">J5N97_010349</name>
</gene>
<keyword evidence="6" id="KW-0804">Transcription</keyword>
<evidence type="ECO:0000313" key="10">
    <source>
        <dbReference type="Proteomes" id="UP001085076"/>
    </source>
</evidence>
<dbReference type="OrthoDB" id="40579at2759"/>
<keyword evidence="2" id="KW-0677">Repeat</keyword>
<dbReference type="SMART" id="SM00355">
    <property type="entry name" value="ZnF_C2H2"/>
    <property type="match status" value="2"/>
</dbReference>
<proteinExistence type="predicted"/>
<feature type="domain" description="C2H2-type" evidence="8">
    <location>
        <begin position="119"/>
        <end position="146"/>
    </location>
</feature>
<dbReference type="GO" id="GO:0000976">
    <property type="term" value="F:transcription cis-regulatory region binding"/>
    <property type="evidence" value="ECO:0007669"/>
    <property type="project" value="TreeGrafter"/>
</dbReference>
<evidence type="ECO:0000256" key="3">
    <source>
        <dbReference type="ARBA" id="ARBA00022771"/>
    </source>
</evidence>
<evidence type="ECO:0000256" key="2">
    <source>
        <dbReference type="ARBA" id="ARBA00022737"/>
    </source>
</evidence>
<dbReference type="Proteomes" id="UP001085076">
    <property type="component" value="Miscellaneous, Linkage group lg02"/>
</dbReference>
<keyword evidence="1" id="KW-0479">Metal-binding</keyword>
<dbReference type="SUPFAM" id="SSF57667">
    <property type="entry name" value="beta-beta-alpha zinc fingers"/>
    <property type="match status" value="1"/>
</dbReference>
<name>A0A9D5CZX3_9LILI</name>
<evidence type="ECO:0000256" key="6">
    <source>
        <dbReference type="ARBA" id="ARBA00023163"/>
    </source>
</evidence>
<keyword evidence="10" id="KW-1185">Reference proteome</keyword>
<dbReference type="AlphaFoldDB" id="A0A9D5CZX3"/>
<evidence type="ECO:0000259" key="8">
    <source>
        <dbReference type="PROSITE" id="PS50157"/>
    </source>
</evidence>
<dbReference type="Pfam" id="PF13912">
    <property type="entry name" value="zf-C2H2_6"/>
    <property type="match status" value="2"/>
</dbReference>
<dbReference type="GO" id="GO:0008270">
    <property type="term" value="F:zinc ion binding"/>
    <property type="evidence" value="ECO:0007669"/>
    <property type="project" value="UniProtKB-KW"/>
</dbReference>
<dbReference type="Gene3D" id="3.30.160.60">
    <property type="entry name" value="Classic Zinc Finger"/>
    <property type="match status" value="1"/>
</dbReference>
<dbReference type="EMBL" id="JAGGNH010000002">
    <property type="protein sequence ID" value="KAJ0982094.1"/>
    <property type="molecule type" value="Genomic_DNA"/>
</dbReference>
<accession>A0A9D5CZX3</accession>
<evidence type="ECO:0000256" key="4">
    <source>
        <dbReference type="ARBA" id="ARBA00022833"/>
    </source>
</evidence>
<keyword evidence="4" id="KW-0862">Zinc</keyword>
<dbReference type="InterPro" id="IPR013087">
    <property type="entry name" value="Znf_C2H2_type"/>
</dbReference>
<organism evidence="9 10">
    <name type="scientific">Dioscorea zingiberensis</name>
    <dbReference type="NCBI Taxonomy" id="325984"/>
    <lineage>
        <taxon>Eukaryota</taxon>
        <taxon>Viridiplantae</taxon>
        <taxon>Streptophyta</taxon>
        <taxon>Embryophyta</taxon>
        <taxon>Tracheophyta</taxon>
        <taxon>Spermatophyta</taxon>
        <taxon>Magnoliopsida</taxon>
        <taxon>Liliopsida</taxon>
        <taxon>Dioscoreales</taxon>
        <taxon>Dioscoreaceae</taxon>
        <taxon>Dioscorea</taxon>
    </lineage>
</organism>
<keyword evidence="3 7" id="KW-0863">Zinc-finger</keyword>
<reference evidence="9" key="1">
    <citation type="submission" date="2021-03" db="EMBL/GenBank/DDBJ databases">
        <authorList>
            <person name="Li Z."/>
            <person name="Yang C."/>
        </authorList>
    </citation>
    <scope>NUCLEOTIDE SEQUENCE</scope>
    <source>
        <strain evidence="9">Dzin_1.0</strain>
        <tissue evidence="9">Leaf</tissue>
    </source>
</reference>
<dbReference type="PANTHER" id="PTHR45988:SF1">
    <property type="entry name" value="ZINC FINGER PROTEIN AZF2"/>
    <property type="match status" value="1"/>
</dbReference>
<evidence type="ECO:0000256" key="7">
    <source>
        <dbReference type="PROSITE-ProRule" id="PRU00042"/>
    </source>
</evidence>
<dbReference type="GO" id="GO:0003700">
    <property type="term" value="F:DNA-binding transcription factor activity"/>
    <property type="evidence" value="ECO:0007669"/>
    <property type="project" value="InterPro"/>
</dbReference>
<evidence type="ECO:0000256" key="5">
    <source>
        <dbReference type="ARBA" id="ARBA00023015"/>
    </source>
</evidence>
<dbReference type="InterPro" id="IPR044653">
    <property type="entry name" value="AZF1/2/3-like"/>
</dbReference>
<protein>
    <recommendedName>
        <fullName evidence="8">C2H2-type domain-containing protein</fullName>
    </recommendedName>
</protein>